<dbReference type="RefSeq" id="WP_034625077.1">
    <property type="nucleotide sequence ID" value="NZ_JRJU01000001.1"/>
</dbReference>
<dbReference type="Pfam" id="PF04443">
    <property type="entry name" value="LuxE"/>
    <property type="match status" value="1"/>
</dbReference>
<evidence type="ECO:0000259" key="1">
    <source>
        <dbReference type="Pfam" id="PF04443"/>
    </source>
</evidence>
<dbReference type="InterPro" id="IPR007534">
    <property type="entry name" value="LuxE"/>
</dbReference>
<protein>
    <submittedName>
        <fullName evidence="2">Long-chain fatty acid--CoA ligase</fullName>
    </submittedName>
</protein>
<dbReference type="Proteomes" id="UP000030832">
    <property type="component" value="Unassembled WGS sequence"/>
</dbReference>
<dbReference type="GO" id="GO:0047474">
    <property type="term" value="F:long-chain fatty acid--protein ligase activity"/>
    <property type="evidence" value="ECO:0007669"/>
    <property type="project" value="InterPro"/>
</dbReference>
<feature type="domain" description="Acyl-protein synthetase LuxE" evidence="1">
    <location>
        <begin position="24"/>
        <end position="360"/>
    </location>
</feature>
<dbReference type="AlphaFoldDB" id="A0A0B0IM32"/>
<name>A0A0B0IM32_9BACI</name>
<dbReference type="EMBL" id="JRJU01000001">
    <property type="protein sequence ID" value="KHF41907.1"/>
    <property type="molecule type" value="Genomic_DNA"/>
</dbReference>
<comment type="caution">
    <text evidence="2">The sequence shown here is derived from an EMBL/GenBank/DDBJ whole genome shotgun (WGS) entry which is preliminary data.</text>
</comment>
<keyword evidence="3" id="KW-1185">Reference proteome</keyword>
<dbReference type="GO" id="GO:0008218">
    <property type="term" value="P:bioluminescence"/>
    <property type="evidence" value="ECO:0007669"/>
    <property type="project" value="InterPro"/>
</dbReference>
<evidence type="ECO:0000313" key="2">
    <source>
        <dbReference type="EMBL" id="KHF41907.1"/>
    </source>
</evidence>
<evidence type="ECO:0000313" key="3">
    <source>
        <dbReference type="Proteomes" id="UP000030832"/>
    </source>
</evidence>
<proteinExistence type="predicted"/>
<dbReference type="OrthoDB" id="182577at2"/>
<gene>
    <name evidence="2" type="ORF">LQ50_01045</name>
</gene>
<dbReference type="InterPro" id="IPR042099">
    <property type="entry name" value="ANL_N_sf"/>
</dbReference>
<keyword evidence="2" id="KW-0436">Ligase</keyword>
<dbReference type="Gene3D" id="3.40.50.12780">
    <property type="entry name" value="N-terminal domain of ligase-like"/>
    <property type="match status" value="1"/>
</dbReference>
<reference evidence="2 3" key="1">
    <citation type="submission" date="2014-09" db="EMBL/GenBank/DDBJ databases">
        <title>Genome sequencing and annotation of Bacillus Okhensis strain Kh10-101T.</title>
        <authorList>
            <person name="Prakash J.S."/>
        </authorList>
    </citation>
    <scope>NUCLEOTIDE SEQUENCE [LARGE SCALE GENOMIC DNA]</scope>
    <source>
        <strain evidence="3">Kh10-101T</strain>
    </source>
</reference>
<dbReference type="STRING" id="333138.LQ50_01045"/>
<accession>A0A0B0IM32</accession>
<organism evidence="2 3">
    <name type="scientific">Halalkalibacter okhensis</name>
    <dbReference type="NCBI Taxonomy" id="333138"/>
    <lineage>
        <taxon>Bacteria</taxon>
        <taxon>Bacillati</taxon>
        <taxon>Bacillota</taxon>
        <taxon>Bacilli</taxon>
        <taxon>Bacillales</taxon>
        <taxon>Bacillaceae</taxon>
        <taxon>Halalkalibacter</taxon>
    </lineage>
</organism>
<sequence length="372" mass="42480">MLPTYEAVKQELIDFIKQPTASDEQFNQMALKVFQFQYENNQTYRKFCRKRRVSPRTVKHYLDIPPVPIDAFKLSTLSSHPIEETKSLFMTSGTTNSEKRGKNYHRDLDVYDVSMKTFFKSAIMPDLEKVKMLVLFPEEEVLPNSSLAHYLHIAKQSFGTKDSLNVFSKDEFQVDKLIDELKKVEQSKEPVLIIGATFSFIHLLDECKKKNMNFELPPKSRLMDTGGAKGKSREIEPKVFKEEVGKLFSVPIENCLNMYGMTELSSQMYDGNFLHDESDYLTPKKHAPHWVRTVVMDIERMEEKAIGERGIIVHYDLANVNSVLGILTEDVGIRADHGFYLVGRAEGADAKGCSLAVEQFLASNNQSRGDLV</sequence>
<dbReference type="eggNOG" id="COG1541">
    <property type="taxonomic scope" value="Bacteria"/>
</dbReference>